<name>A0A4Y6GSI8_9VIRU</name>
<sequence>MAFTRFHDDPCRIQKYLEESTNIGNYSINVPGNGTNPLYFSDPYVKPQKWGANLSNNKTDLESDLFSLHRKLNRDSIKENNYADYLNTHNKYYINSYSSHEDEITSQSRATHPSWIYREINNFNIKNDTLSVPNNFKYLHLNPQENICIPFHNNISSRIVQKDYFQQNNNYDYERNITNV</sequence>
<organism evidence="1">
    <name type="scientific">Chrysochromulina parva virus BQ2</name>
    <dbReference type="NCBI Taxonomy" id="3070831"/>
    <lineage>
        <taxon>Viruses</taxon>
        <taxon>Varidnaviria</taxon>
        <taxon>Bamfordvirae</taxon>
        <taxon>Nucleocytoviricota</taxon>
        <taxon>Megaviricetes</taxon>
        <taxon>Imitervirales</taxon>
        <taxon>Mesomimiviridae</taxon>
        <taxon>Tethysvirus</taxon>
        <taxon>Tethysvirus ontarioense</taxon>
    </lineage>
</organism>
<proteinExistence type="predicted"/>
<protein>
    <submittedName>
        <fullName evidence="1">Uncharacterized protein</fullName>
    </submittedName>
</protein>
<evidence type="ECO:0000313" key="1">
    <source>
        <dbReference type="EMBL" id="QDF45897.1"/>
    </source>
</evidence>
<dbReference type="Proteomes" id="UP000317856">
    <property type="component" value="Segment"/>
</dbReference>
<accession>A0A4Y6GSI8</accession>
<evidence type="ECO:0000313" key="2">
    <source>
        <dbReference type="Proteomes" id="UP000317856"/>
    </source>
</evidence>
<dbReference type="EMBL" id="MH918795">
    <property type="protein sequence ID" value="QDF45897.1"/>
    <property type="molecule type" value="Genomic_DNA"/>
</dbReference>
<keyword evidence="2" id="KW-1185">Reference proteome</keyword>
<reference evidence="1" key="1">
    <citation type="journal article" date="2019" name="Front. Microbiol.">
        <title>Genome and Environmental Activity of a Chrysochromulina parva Virus and Its Virophages.</title>
        <authorList>
            <person name="Stough J.M.A."/>
            <person name="Yutin N."/>
            <person name="Chaban Y.V."/>
            <person name="Moniruzzaman M."/>
            <person name="Gann E.R."/>
            <person name="Pound H.L."/>
            <person name="Steffen M.M."/>
            <person name="Black J.N."/>
            <person name="Koonin E.V."/>
            <person name="Wilhelm S.W."/>
            <person name="Short S.M."/>
        </authorList>
    </citation>
    <scope>NUCLEOTIDE SEQUENCE [LARGE SCALE GENOMIC DNA]</scope>
    <source>
        <strain evidence="1">BQ2</strain>
    </source>
</reference>